<evidence type="ECO:0000256" key="3">
    <source>
        <dbReference type="ARBA" id="ARBA00022692"/>
    </source>
</evidence>
<evidence type="ECO:0000313" key="10">
    <source>
        <dbReference type="EMBL" id="SPC18322.1"/>
    </source>
</evidence>
<dbReference type="InterPro" id="IPR003122">
    <property type="entry name" value="Tar_rcpt_lig-bd"/>
</dbReference>
<dbReference type="GO" id="GO:0006935">
    <property type="term" value="P:chemotaxis"/>
    <property type="evidence" value="ECO:0007669"/>
    <property type="project" value="InterPro"/>
</dbReference>
<evidence type="ECO:0000259" key="7">
    <source>
        <dbReference type="Pfam" id="PF02203"/>
    </source>
</evidence>
<dbReference type="AlphaFoldDB" id="A0A375GE91"/>
<gene>
    <name evidence="10" type="ORF">CO2235_MP10443</name>
    <name evidence="8" type="ORF">D2917_08645</name>
    <name evidence="9" type="ORF">JTE92_01040</name>
</gene>
<keyword evidence="3" id="KW-0812">Transmembrane</keyword>
<organism evidence="10">
    <name type="scientific">Cupriavidus oxalaticus</name>
    <dbReference type="NCBI Taxonomy" id="96344"/>
    <lineage>
        <taxon>Bacteria</taxon>
        <taxon>Pseudomonadati</taxon>
        <taxon>Pseudomonadota</taxon>
        <taxon>Betaproteobacteria</taxon>
        <taxon>Burkholderiales</taxon>
        <taxon>Burkholderiaceae</taxon>
        <taxon>Cupriavidus</taxon>
    </lineage>
</organism>
<keyword evidence="5" id="KW-0472">Membrane</keyword>
<protein>
    <submittedName>
        <fullName evidence="9">Tar ligand binding domain-containing protein</fullName>
    </submittedName>
</protein>
<reference evidence="9 12" key="3">
    <citation type="submission" date="2021-02" db="EMBL/GenBank/DDBJ databases">
        <title>Complete Genome Sequence of Cupriavidus oxalaticus Strain Ox1, a Soil Oxalate-Degrading Species.</title>
        <authorList>
            <person name="Palmieri F."/>
            <person name="Udriet P."/>
            <person name="Deuasquier M."/>
            <person name="Beaudoing E."/>
            <person name="Johnson S.L."/>
            <person name="Davenport K.W."/>
            <person name="Chain P.S."/>
            <person name="Bindschedler S."/>
            <person name="Junier P."/>
        </authorList>
    </citation>
    <scope>NUCLEOTIDE SEQUENCE [LARGE SCALE GENOMIC DNA]</scope>
    <source>
        <strain evidence="9 12">Ox1</strain>
    </source>
</reference>
<evidence type="ECO:0000256" key="5">
    <source>
        <dbReference type="ARBA" id="ARBA00023136"/>
    </source>
</evidence>
<evidence type="ECO:0000256" key="1">
    <source>
        <dbReference type="ARBA" id="ARBA00004236"/>
    </source>
</evidence>
<comment type="subcellular location">
    <subcellularLocation>
        <location evidence="1">Cell membrane</location>
    </subcellularLocation>
</comment>
<evidence type="ECO:0000313" key="12">
    <source>
        <dbReference type="Proteomes" id="UP000623307"/>
    </source>
</evidence>
<sequence>MSFHDNMQIKTLLRGAMGMLSVLLLLVGGAALHGISASNDSLQGTHSNQPASAIALIAAGSNDGRSAF</sequence>
<evidence type="ECO:0000256" key="2">
    <source>
        <dbReference type="ARBA" id="ARBA00022475"/>
    </source>
</evidence>
<dbReference type="Pfam" id="PF02203">
    <property type="entry name" value="TarH"/>
    <property type="match status" value="1"/>
</dbReference>
<accession>A0A375GE91</accession>
<dbReference type="Proteomes" id="UP000623307">
    <property type="component" value="Chromosome 1"/>
</dbReference>
<keyword evidence="6" id="KW-0807">Transducer</keyword>
<dbReference type="GO" id="GO:0005886">
    <property type="term" value="C:plasma membrane"/>
    <property type="evidence" value="ECO:0007669"/>
    <property type="project" value="UniProtKB-SubCell"/>
</dbReference>
<evidence type="ECO:0000313" key="8">
    <source>
        <dbReference type="EMBL" id="QEZ44293.1"/>
    </source>
</evidence>
<evidence type="ECO:0000313" key="11">
    <source>
        <dbReference type="Proteomes" id="UP000325743"/>
    </source>
</evidence>
<feature type="domain" description="Chemotaxis methyl-accepting receptor Tar-related ligand-binding" evidence="7">
    <location>
        <begin position="5"/>
        <end position="56"/>
    </location>
</feature>
<dbReference type="Proteomes" id="UP000256862">
    <property type="component" value="Plasmid CO2235_mp"/>
</dbReference>
<dbReference type="EMBL" id="CP069811">
    <property type="protein sequence ID" value="QRQ91568.1"/>
    <property type="molecule type" value="Genomic_DNA"/>
</dbReference>
<keyword evidence="12" id="KW-1185">Reference proteome</keyword>
<evidence type="ECO:0000256" key="6">
    <source>
        <dbReference type="ARBA" id="ARBA00023224"/>
    </source>
</evidence>
<reference evidence="10" key="1">
    <citation type="submission" date="2018-01" db="EMBL/GenBank/DDBJ databases">
        <authorList>
            <person name="Clerissi C."/>
        </authorList>
    </citation>
    <scope>NUCLEOTIDE SEQUENCE</scope>
    <source>
        <strain evidence="10">Cupriavidus oxalaticus LMG 2235</strain>
    </source>
</reference>
<dbReference type="Proteomes" id="UP000325743">
    <property type="component" value="Chromosome 1"/>
</dbReference>
<dbReference type="EMBL" id="CP032518">
    <property type="protein sequence ID" value="QEZ44293.1"/>
    <property type="molecule type" value="Genomic_DNA"/>
</dbReference>
<proteinExistence type="predicted"/>
<keyword evidence="2" id="KW-1003">Cell membrane</keyword>
<dbReference type="EMBL" id="OGUS01000132">
    <property type="protein sequence ID" value="SPC18322.1"/>
    <property type="molecule type" value="Genomic_DNA"/>
</dbReference>
<dbReference type="GO" id="GO:0007165">
    <property type="term" value="P:signal transduction"/>
    <property type="evidence" value="ECO:0007669"/>
    <property type="project" value="UniProtKB-KW"/>
</dbReference>
<name>A0A375GE91_9BURK</name>
<keyword evidence="4" id="KW-1133">Transmembrane helix</keyword>
<reference evidence="8 11" key="2">
    <citation type="submission" date="2018-09" db="EMBL/GenBank/DDBJ databases">
        <title>Complete genome sequence of Cupriavidus oxalaticus T2, a bacterium capable of phenol tolerance and degradation.</title>
        <authorList>
            <person name="Yan J."/>
        </authorList>
    </citation>
    <scope>NUCLEOTIDE SEQUENCE [LARGE SCALE GENOMIC DNA]</scope>
    <source>
        <strain evidence="8 11">T2</strain>
    </source>
</reference>
<evidence type="ECO:0000313" key="9">
    <source>
        <dbReference type="EMBL" id="QRQ91568.1"/>
    </source>
</evidence>
<evidence type="ECO:0000256" key="4">
    <source>
        <dbReference type="ARBA" id="ARBA00022989"/>
    </source>
</evidence>